<comment type="similarity">
    <text evidence="2">Belongs to the purine-cytosine permease (2.A.39) family.</text>
</comment>
<evidence type="ECO:0000256" key="3">
    <source>
        <dbReference type="ARBA" id="ARBA00022692"/>
    </source>
</evidence>
<dbReference type="InterPro" id="IPR001248">
    <property type="entry name" value="Pur-cyt_permease"/>
</dbReference>
<reference evidence="7" key="2">
    <citation type="submission" date="2021-04" db="EMBL/GenBank/DDBJ databases">
        <authorList>
            <person name="Gilroy R."/>
        </authorList>
    </citation>
    <scope>NUCLEOTIDE SEQUENCE</scope>
    <source>
        <strain evidence="7">5032</strain>
    </source>
</reference>
<proteinExistence type="inferred from homology"/>
<dbReference type="PANTHER" id="PTHR30569:SF0">
    <property type="entry name" value="CYTOSINE PERMEASE"/>
    <property type="match status" value="1"/>
</dbReference>
<reference evidence="7" key="1">
    <citation type="journal article" date="2021" name="PeerJ">
        <title>Extensive microbial diversity within the chicken gut microbiome revealed by metagenomics and culture.</title>
        <authorList>
            <person name="Gilroy R."/>
            <person name="Ravi A."/>
            <person name="Getino M."/>
            <person name="Pursley I."/>
            <person name="Horton D.L."/>
            <person name="Alikhan N.F."/>
            <person name="Baker D."/>
            <person name="Gharbi K."/>
            <person name="Hall N."/>
            <person name="Watson M."/>
            <person name="Adriaenssens E.M."/>
            <person name="Foster-Nyarko E."/>
            <person name="Jarju S."/>
            <person name="Secka A."/>
            <person name="Antonio M."/>
            <person name="Oren A."/>
            <person name="Chaudhuri R.R."/>
            <person name="La Ragione R."/>
            <person name="Hildebrand F."/>
            <person name="Pallen M.J."/>
        </authorList>
    </citation>
    <scope>NUCLEOTIDE SEQUENCE</scope>
    <source>
        <strain evidence="7">5032</strain>
    </source>
</reference>
<keyword evidence="4 6" id="KW-1133">Transmembrane helix</keyword>
<feature type="transmembrane region" description="Helical" evidence="6">
    <location>
        <begin position="248"/>
        <end position="272"/>
    </location>
</feature>
<accession>A0A9D2HLY4</accession>
<evidence type="ECO:0000256" key="6">
    <source>
        <dbReference type="SAM" id="Phobius"/>
    </source>
</evidence>
<keyword evidence="3 6" id="KW-0812">Transmembrane</keyword>
<feature type="transmembrane region" description="Helical" evidence="6">
    <location>
        <begin position="46"/>
        <end position="69"/>
    </location>
</feature>
<evidence type="ECO:0000256" key="4">
    <source>
        <dbReference type="ARBA" id="ARBA00022989"/>
    </source>
</evidence>
<feature type="transmembrane region" description="Helical" evidence="6">
    <location>
        <begin position="349"/>
        <end position="365"/>
    </location>
</feature>
<dbReference type="Proteomes" id="UP000823821">
    <property type="component" value="Unassembled WGS sequence"/>
</dbReference>
<dbReference type="AlphaFoldDB" id="A0A9D2HLY4"/>
<feature type="transmembrane region" description="Helical" evidence="6">
    <location>
        <begin position="316"/>
        <end position="337"/>
    </location>
</feature>
<keyword evidence="5 6" id="KW-0472">Membrane</keyword>
<feature type="transmembrane region" description="Helical" evidence="6">
    <location>
        <begin position="124"/>
        <end position="141"/>
    </location>
</feature>
<comment type="subcellular location">
    <subcellularLocation>
        <location evidence="1">Membrane</location>
        <topology evidence="1">Multi-pass membrane protein</topology>
    </subcellularLocation>
</comment>
<dbReference type="GO" id="GO:0015209">
    <property type="term" value="F:cytosine transmembrane transporter activity"/>
    <property type="evidence" value="ECO:0007669"/>
    <property type="project" value="InterPro"/>
</dbReference>
<dbReference type="NCBIfam" id="TIGR02358">
    <property type="entry name" value="thia_cytX"/>
    <property type="match status" value="1"/>
</dbReference>
<feature type="transmembrane region" description="Helical" evidence="6">
    <location>
        <begin position="147"/>
        <end position="167"/>
    </location>
</feature>
<feature type="transmembrane region" description="Helical" evidence="6">
    <location>
        <begin position="81"/>
        <end position="103"/>
    </location>
</feature>
<evidence type="ECO:0000256" key="2">
    <source>
        <dbReference type="ARBA" id="ARBA00008974"/>
    </source>
</evidence>
<name>A0A9D2HLY4_9BACT</name>
<protein>
    <submittedName>
        <fullName evidence="7">Hydroxymethylpyrimidine transporter CytX</fullName>
    </submittedName>
</protein>
<sequence>MENTERQFSTLNHFILWFGASISIAEIVTGTLLAPLGLEQGLKSILLGHVIGASILTLAGLIGACSGLSATASFRISFGRYGSYVFSVLNMVQLLGWTAVMIICGSKAIDGISRVLLGFENERLWCLFIGGLILIWISRGLQAIFRIHTVVVAALFLCFMALAWQVISSPVPTTGGGGEGISFGSGVELSVTMCLSWLPLISDYSRILKKPVSGTIIGVTGYFLGSMLMFSIGLGAALLAGTSEISEMLLGAGLGLAGLFIVAFSTVTNTFLDAHSSGVSAANILPGINERRVGVCVCALGTLVALFVPLSSYEDFLYFIGSVFAPLFAILLVDFFLFRRRDIGQSLNVPNLLLWLAGFIVYRLLLSTSIFLGTTFPVMCIIALACVLMNLALGKRRA</sequence>
<dbReference type="InterPro" id="IPR012732">
    <property type="entry name" value="Thia_CytX"/>
</dbReference>
<dbReference type="Gene3D" id="1.10.4160.10">
    <property type="entry name" value="Hydantoin permease"/>
    <property type="match status" value="1"/>
</dbReference>
<feature type="transmembrane region" description="Helical" evidence="6">
    <location>
        <begin position="14"/>
        <end position="34"/>
    </location>
</feature>
<evidence type="ECO:0000313" key="7">
    <source>
        <dbReference type="EMBL" id="HJA79340.1"/>
    </source>
</evidence>
<feature type="transmembrane region" description="Helical" evidence="6">
    <location>
        <begin position="371"/>
        <end position="393"/>
    </location>
</feature>
<dbReference type="Pfam" id="PF02133">
    <property type="entry name" value="Transp_cyt_pur"/>
    <property type="match status" value="1"/>
</dbReference>
<evidence type="ECO:0000256" key="5">
    <source>
        <dbReference type="ARBA" id="ARBA00023136"/>
    </source>
</evidence>
<feature type="transmembrane region" description="Helical" evidence="6">
    <location>
        <begin position="216"/>
        <end position="242"/>
    </location>
</feature>
<dbReference type="GO" id="GO:0005886">
    <property type="term" value="C:plasma membrane"/>
    <property type="evidence" value="ECO:0007669"/>
    <property type="project" value="TreeGrafter"/>
</dbReference>
<dbReference type="EMBL" id="DWZD01000040">
    <property type="protein sequence ID" value="HJA79340.1"/>
    <property type="molecule type" value="Genomic_DNA"/>
</dbReference>
<dbReference type="PANTHER" id="PTHR30569">
    <property type="entry name" value="CYTOSINE TRANSPORTER CODB"/>
    <property type="match status" value="1"/>
</dbReference>
<comment type="caution">
    <text evidence="7">The sequence shown here is derived from an EMBL/GenBank/DDBJ whole genome shotgun (WGS) entry which is preliminary data.</text>
</comment>
<organism evidence="7 8">
    <name type="scientific">Candidatus Desulfovibrio intestinavium</name>
    <dbReference type="NCBI Taxonomy" id="2838534"/>
    <lineage>
        <taxon>Bacteria</taxon>
        <taxon>Pseudomonadati</taxon>
        <taxon>Thermodesulfobacteriota</taxon>
        <taxon>Desulfovibrionia</taxon>
        <taxon>Desulfovibrionales</taxon>
        <taxon>Desulfovibrionaceae</taxon>
        <taxon>Desulfovibrio</taxon>
    </lineage>
</organism>
<gene>
    <name evidence="7" type="primary">cytX</name>
    <name evidence="7" type="ORF">H9784_07230</name>
</gene>
<evidence type="ECO:0000256" key="1">
    <source>
        <dbReference type="ARBA" id="ARBA00004141"/>
    </source>
</evidence>
<dbReference type="InterPro" id="IPR030191">
    <property type="entry name" value="CodB"/>
</dbReference>
<feature type="transmembrane region" description="Helical" evidence="6">
    <location>
        <begin position="293"/>
        <end position="310"/>
    </location>
</feature>
<evidence type="ECO:0000313" key="8">
    <source>
        <dbReference type="Proteomes" id="UP000823821"/>
    </source>
</evidence>